<organism evidence="1 2">
    <name type="scientific">Colletotrichum destructivum</name>
    <dbReference type="NCBI Taxonomy" id="34406"/>
    <lineage>
        <taxon>Eukaryota</taxon>
        <taxon>Fungi</taxon>
        <taxon>Dikarya</taxon>
        <taxon>Ascomycota</taxon>
        <taxon>Pezizomycotina</taxon>
        <taxon>Sordariomycetes</taxon>
        <taxon>Hypocreomycetidae</taxon>
        <taxon>Glomerellales</taxon>
        <taxon>Glomerellaceae</taxon>
        <taxon>Colletotrichum</taxon>
        <taxon>Colletotrichum destructivum species complex</taxon>
    </lineage>
</organism>
<protein>
    <submittedName>
        <fullName evidence="1">Uncharacterized protein</fullName>
    </submittedName>
</protein>
<proteinExistence type="predicted"/>
<keyword evidence="2" id="KW-1185">Reference proteome</keyword>
<dbReference type="KEGG" id="cdet:87947489"/>
<dbReference type="AlphaFoldDB" id="A0AAX4IRT3"/>
<dbReference type="GeneID" id="87947489"/>
<reference evidence="2" key="1">
    <citation type="journal article" date="2023" name="bioRxiv">
        <title>Complete genome of the Medicago anthracnose fungus, Colletotrichum destructivum, reveals a mini-chromosome-like region within a core chromosome.</title>
        <authorList>
            <person name="Lapalu N."/>
            <person name="Simon A."/>
            <person name="Lu A."/>
            <person name="Plaumann P.-L."/>
            <person name="Amselem J."/>
            <person name="Pigne S."/>
            <person name="Auger A."/>
            <person name="Koch C."/>
            <person name="Dallery J.-F."/>
            <person name="O'Connell R.J."/>
        </authorList>
    </citation>
    <scope>NUCLEOTIDE SEQUENCE [LARGE SCALE GENOMIC DNA]</scope>
    <source>
        <strain evidence="2">CBS 520.97</strain>
    </source>
</reference>
<accession>A0AAX4IRT3</accession>
<evidence type="ECO:0000313" key="1">
    <source>
        <dbReference type="EMBL" id="WQF85975.1"/>
    </source>
</evidence>
<dbReference type="RefSeq" id="XP_062783196.1">
    <property type="nucleotide sequence ID" value="XM_062927145.1"/>
</dbReference>
<dbReference type="EMBL" id="CP137311">
    <property type="protein sequence ID" value="WQF85975.1"/>
    <property type="molecule type" value="Genomic_DNA"/>
</dbReference>
<name>A0AAX4IRT3_9PEZI</name>
<gene>
    <name evidence="1" type="ORF">CDEST_10989</name>
</gene>
<dbReference type="Proteomes" id="UP001322277">
    <property type="component" value="Chromosome 7"/>
</dbReference>
<sequence>MTSSSLVRFSYIGKPTSPARNSYPGISLQKRLGKDQKENTARQLSIIRTDILPGDAISGSTVLESEA</sequence>
<evidence type="ECO:0000313" key="2">
    <source>
        <dbReference type="Proteomes" id="UP001322277"/>
    </source>
</evidence>